<evidence type="ECO:0000256" key="3">
    <source>
        <dbReference type="ARBA" id="ARBA00022475"/>
    </source>
</evidence>
<feature type="transmembrane region" description="Helical" evidence="8">
    <location>
        <begin position="108"/>
        <end position="126"/>
    </location>
</feature>
<comment type="caution">
    <text evidence="10">The sequence shown here is derived from an EMBL/GenBank/DDBJ whole genome shotgun (WGS) entry which is preliminary data.</text>
</comment>
<feature type="transmembrane region" description="Helical" evidence="8">
    <location>
        <begin position="389"/>
        <end position="410"/>
    </location>
</feature>
<sequence>MTPHPAGRPEKRPTPTSAPTHTAPATTAPAPAPRAGWREWSALAVLVLPVLIVSIDLTVLSFALPAISESLAPTGTQLLWIVDGYSLAIAGLLVTMGSLGDRFGRRKLLLIGGTGFATVSALAALADTAESLVAARVALGIFGATLMPSTLSLLRSTFHDRNQRRTAFAIWAGGFAAGSALGPVVGGYLLEHFWWGSVFLMNIPVMVVLLVLGPVFLRESRNPVAGRIDVVSVVLSIAALTALVYVLKSLAKSVGHGLDATPVLLLLTGLVLGLVFVRRQHRLAEPLLQVDLFRIPVFRSAVLANLMSVLGMTGMLFATSQYLQLVLGLAPMDAGLLLLPGAVVSIVASLVAARLARRHPLHVLIPVGLLLGTTGYAVAATLGAGTDGVLVPAIQLGVAFVVLSAGAGLAETLTNDAILSTAPAERSGAASAISETAYEVGAVLGTTLLGSLLNAVYRSSISVPATASGEQAAAAAETLGAATRVASELPTGGPELLVSAREAFATGLDVTSLAGALLTATAAWMVWRTLRPRTTATTPARPVESVPA</sequence>
<dbReference type="RefSeq" id="WP_380134855.1">
    <property type="nucleotide sequence ID" value="NZ_JBHLUI010000003.1"/>
</dbReference>
<dbReference type="InterPro" id="IPR020846">
    <property type="entry name" value="MFS_dom"/>
</dbReference>
<feature type="transmembrane region" description="Helical" evidence="8">
    <location>
        <begin position="194"/>
        <end position="216"/>
    </location>
</feature>
<keyword evidence="11" id="KW-1185">Reference proteome</keyword>
<evidence type="ECO:0000256" key="5">
    <source>
        <dbReference type="ARBA" id="ARBA00022989"/>
    </source>
</evidence>
<evidence type="ECO:0000256" key="2">
    <source>
        <dbReference type="ARBA" id="ARBA00022448"/>
    </source>
</evidence>
<dbReference type="Pfam" id="PF07690">
    <property type="entry name" value="MFS_1"/>
    <property type="match status" value="1"/>
</dbReference>
<feature type="domain" description="Major facilitator superfamily (MFS) profile" evidence="9">
    <location>
        <begin position="42"/>
        <end position="534"/>
    </location>
</feature>
<feature type="transmembrane region" description="Helical" evidence="8">
    <location>
        <begin position="43"/>
        <end position="66"/>
    </location>
</feature>
<feature type="transmembrane region" description="Helical" evidence="8">
    <location>
        <begin position="260"/>
        <end position="277"/>
    </location>
</feature>
<feature type="transmembrane region" description="Helical" evidence="8">
    <location>
        <begin position="166"/>
        <end position="188"/>
    </location>
</feature>
<dbReference type="EMBL" id="JBHMDM010000004">
    <property type="protein sequence ID" value="MFB9377228.1"/>
    <property type="molecule type" value="Genomic_DNA"/>
</dbReference>
<dbReference type="Gene3D" id="1.20.1720.10">
    <property type="entry name" value="Multidrug resistance protein D"/>
    <property type="match status" value="1"/>
</dbReference>
<evidence type="ECO:0000259" key="9">
    <source>
        <dbReference type="PROSITE" id="PS50850"/>
    </source>
</evidence>
<dbReference type="CDD" id="cd17321">
    <property type="entry name" value="MFS_MMR_MDR_like"/>
    <property type="match status" value="1"/>
</dbReference>
<feature type="transmembrane region" description="Helical" evidence="8">
    <location>
        <begin position="337"/>
        <end position="356"/>
    </location>
</feature>
<dbReference type="InterPro" id="IPR011701">
    <property type="entry name" value="MFS"/>
</dbReference>
<dbReference type="PANTHER" id="PTHR42718">
    <property type="entry name" value="MAJOR FACILITATOR SUPERFAMILY MULTIDRUG TRANSPORTER MFSC"/>
    <property type="match status" value="1"/>
</dbReference>
<evidence type="ECO:0000313" key="10">
    <source>
        <dbReference type="EMBL" id="MFB9377228.1"/>
    </source>
</evidence>
<protein>
    <submittedName>
        <fullName evidence="10">MFS transporter</fullName>
    </submittedName>
</protein>
<dbReference type="PANTHER" id="PTHR42718:SF47">
    <property type="entry name" value="METHYL VIOLOGEN RESISTANCE PROTEIN SMVA"/>
    <property type="match status" value="1"/>
</dbReference>
<proteinExistence type="predicted"/>
<keyword evidence="5 8" id="KW-1133">Transmembrane helix</keyword>
<keyword evidence="4 8" id="KW-0812">Transmembrane</keyword>
<name>A0ABV5LT32_9ACTN</name>
<feature type="transmembrane region" description="Helical" evidence="8">
    <location>
        <begin position="297"/>
        <end position="317"/>
    </location>
</feature>
<feature type="region of interest" description="Disordered" evidence="7">
    <location>
        <begin position="1"/>
        <end position="33"/>
    </location>
</feature>
<reference evidence="10 11" key="1">
    <citation type="submission" date="2024-09" db="EMBL/GenBank/DDBJ databases">
        <authorList>
            <person name="Sun Q."/>
            <person name="Mori K."/>
        </authorList>
    </citation>
    <scope>NUCLEOTIDE SEQUENCE [LARGE SCALE GENOMIC DNA]</scope>
    <source>
        <strain evidence="10 11">TISTR 1856</strain>
    </source>
</reference>
<evidence type="ECO:0000256" key="7">
    <source>
        <dbReference type="SAM" id="MobiDB-lite"/>
    </source>
</evidence>
<organism evidence="10 11">
    <name type="scientific">Kineococcus gynurae</name>
    <dbReference type="NCBI Taxonomy" id="452979"/>
    <lineage>
        <taxon>Bacteria</taxon>
        <taxon>Bacillati</taxon>
        <taxon>Actinomycetota</taxon>
        <taxon>Actinomycetes</taxon>
        <taxon>Kineosporiales</taxon>
        <taxon>Kineosporiaceae</taxon>
        <taxon>Kineococcus</taxon>
    </lineage>
</organism>
<evidence type="ECO:0000256" key="1">
    <source>
        <dbReference type="ARBA" id="ARBA00004651"/>
    </source>
</evidence>
<keyword evidence="2" id="KW-0813">Transport</keyword>
<accession>A0ABV5LT32</accession>
<keyword evidence="3" id="KW-1003">Cell membrane</keyword>
<gene>
    <name evidence="10" type="ORF">ACFFVI_09620</name>
</gene>
<evidence type="ECO:0000256" key="4">
    <source>
        <dbReference type="ARBA" id="ARBA00022692"/>
    </source>
</evidence>
<feature type="transmembrane region" description="Helical" evidence="8">
    <location>
        <begin position="363"/>
        <end position="383"/>
    </location>
</feature>
<dbReference type="InterPro" id="IPR036259">
    <property type="entry name" value="MFS_trans_sf"/>
</dbReference>
<dbReference type="Gene3D" id="1.20.1250.20">
    <property type="entry name" value="MFS general substrate transporter like domains"/>
    <property type="match status" value="1"/>
</dbReference>
<dbReference type="SUPFAM" id="SSF103473">
    <property type="entry name" value="MFS general substrate transporter"/>
    <property type="match status" value="1"/>
</dbReference>
<dbReference type="PROSITE" id="PS50850">
    <property type="entry name" value="MFS"/>
    <property type="match status" value="1"/>
</dbReference>
<evidence type="ECO:0000256" key="6">
    <source>
        <dbReference type="ARBA" id="ARBA00023136"/>
    </source>
</evidence>
<evidence type="ECO:0000256" key="8">
    <source>
        <dbReference type="SAM" id="Phobius"/>
    </source>
</evidence>
<comment type="subcellular location">
    <subcellularLocation>
        <location evidence="1">Cell membrane</location>
        <topology evidence="1">Multi-pass membrane protein</topology>
    </subcellularLocation>
</comment>
<dbReference type="Proteomes" id="UP001589748">
    <property type="component" value="Unassembled WGS sequence"/>
</dbReference>
<feature type="compositionally biased region" description="Low complexity" evidence="7">
    <location>
        <begin position="14"/>
        <end position="33"/>
    </location>
</feature>
<feature type="transmembrane region" description="Helical" evidence="8">
    <location>
        <begin position="132"/>
        <end position="154"/>
    </location>
</feature>
<feature type="transmembrane region" description="Helical" evidence="8">
    <location>
        <begin position="78"/>
        <end position="96"/>
    </location>
</feature>
<keyword evidence="6 8" id="KW-0472">Membrane</keyword>
<feature type="transmembrane region" description="Helical" evidence="8">
    <location>
        <begin position="228"/>
        <end position="248"/>
    </location>
</feature>
<evidence type="ECO:0000313" key="11">
    <source>
        <dbReference type="Proteomes" id="UP001589748"/>
    </source>
</evidence>